<name>A0ACA9KC47_9GLOM</name>
<dbReference type="EMBL" id="CAJVPT010001536">
    <property type="protein sequence ID" value="CAG8464135.1"/>
    <property type="molecule type" value="Genomic_DNA"/>
</dbReference>
<comment type="caution">
    <text evidence="1">The sequence shown here is derived from an EMBL/GenBank/DDBJ whole genome shotgun (WGS) entry which is preliminary data.</text>
</comment>
<evidence type="ECO:0000313" key="1">
    <source>
        <dbReference type="EMBL" id="CAG8464135.1"/>
    </source>
</evidence>
<accession>A0ACA9KC47</accession>
<proteinExistence type="predicted"/>
<dbReference type="Proteomes" id="UP000789525">
    <property type="component" value="Unassembled WGS sequence"/>
</dbReference>
<organism evidence="1 2">
    <name type="scientific">Acaulospora colombiana</name>
    <dbReference type="NCBI Taxonomy" id="27376"/>
    <lineage>
        <taxon>Eukaryota</taxon>
        <taxon>Fungi</taxon>
        <taxon>Fungi incertae sedis</taxon>
        <taxon>Mucoromycota</taxon>
        <taxon>Glomeromycotina</taxon>
        <taxon>Glomeromycetes</taxon>
        <taxon>Diversisporales</taxon>
        <taxon>Acaulosporaceae</taxon>
        <taxon>Acaulospora</taxon>
    </lineage>
</organism>
<evidence type="ECO:0000313" key="2">
    <source>
        <dbReference type="Proteomes" id="UP000789525"/>
    </source>
</evidence>
<gene>
    <name evidence="1" type="ORF">ACOLOM_LOCUS1297</name>
</gene>
<sequence length="259" mass="30017">MFAANDSETEIYYASEMLPDLDSELEENNMQEDLEANSDAEDLSIGRHYADFNTTSMDLDREYTSEDEERRPRVSSTYGIFQRLGVPYTSRHHRRSSSQRIRSFSPLRSRVSLRRSNAITASYLSQRVKYNSELGSKTIDEVGSKELGQFHLPESSFLRAGMSFSGTQNLMNTQPTQGNEEWEVKVTFHYVNYKTGTVIGLMEALNVPSSSNTVVTYWEGEMIDFVNHSLWTDKWNSTLKIDLEHWKKFDAFRHMDVRR</sequence>
<protein>
    <submittedName>
        <fullName evidence="1">3773_t:CDS:1</fullName>
    </submittedName>
</protein>
<reference evidence="1" key="1">
    <citation type="submission" date="2021-06" db="EMBL/GenBank/DDBJ databases">
        <authorList>
            <person name="Kallberg Y."/>
            <person name="Tangrot J."/>
            <person name="Rosling A."/>
        </authorList>
    </citation>
    <scope>NUCLEOTIDE SEQUENCE</scope>
    <source>
        <strain evidence="1">CL356</strain>
    </source>
</reference>
<keyword evidence="2" id="KW-1185">Reference proteome</keyword>